<dbReference type="SUPFAM" id="SSF52279">
    <property type="entry name" value="Beta-D-glucan exohydrolase, C-terminal domain"/>
    <property type="match status" value="1"/>
</dbReference>
<dbReference type="InterPro" id="IPR017853">
    <property type="entry name" value="GH"/>
</dbReference>
<dbReference type="PANTHER" id="PTHR30620">
    <property type="entry name" value="PERIPLASMIC BETA-GLUCOSIDASE-RELATED"/>
    <property type="match status" value="1"/>
</dbReference>
<gene>
    <name evidence="8" type="ORF">LITE_LOCUS14818</name>
</gene>
<evidence type="ECO:0000259" key="7">
    <source>
        <dbReference type="Pfam" id="PF01915"/>
    </source>
</evidence>
<dbReference type="SUPFAM" id="SSF51445">
    <property type="entry name" value="(Trans)glycosidases"/>
    <property type="match status" value="1"/>
</dbReference>
<comment type="similarity">
    <text evidence="2">Belongs to the glycosyl hydrolase 3 family.</text>
</comment>
<name>A0AAV0JKY3_9ROSI</name>
<dbReference type="GO" id="GO:0008422">
    <property type="term" value="F:beta-glucosidase activity"/>
    <property type="evidence" value="ECO:0007669"/>
    <property type="project" value="UniProtKB-EC"/>
</dbReference>
<evidence type="ECO:0000256" key="5">
    <source>
        <dbReference type="ARBA" id="ARBA00022801"/>
    </source>
</evidence>
<keyword evidence="4" id="KW-0732">Signal</keyword>
<evidence type="ECO:0000256" key="4">
    <source>
        <dbReference type="ARBA" id="ARBA00022729"/>
    </source>
</evidence>
<evidence type="ECO:0000313" key="9">
    <source>
        <dbReference type="Proteomes" id="UP001154282"/>
    </source>
</evidence>
<keyword evidence="6" id="KW-0326">Glycosidase</keyword>
<dbReference type="Gene3D" id="3.40.50.1700">
    <property type="entry name" value="Glycoside hydrolase family 3 C-terminal domain"/>
    <property type="match status" value="1"/>
</dbReference>
<proteinExistence type="inferred from homology"/>
<dbReference type="InterPro" id="IPR002772">
    <property type="entry name" value="Glyco_hydro_3_C"/>
</dbReference>
<evidence type="ECO:0000256" key="3">
    <source>
        <dbReference type="ARBA" id="ARBA00012744"/>
    </source>
</evidence>
<dbReference type="Pfam" id="PF01915">
    <property type="entry name" value="Glyco_hydro_3_C"/>
    <property type="match status" value="1"/>
</dbReference>
<protein>
    <recommendedName>
        <fullName evidence="3">beta-glucosidase</fullName>
        <ecNumber evidence="3">3.2.1.21</ecNumber>
    </recommendedName>
</protein>
<feature type="non-terminal residue" evidence="8">
    <location>
        <position position="1"/>
    </location>
</feature>
<evidence type="ECO:0000313" key="8">
    <source>
        <dbReference type="EMBL" id="CAI0410556.1"/>
    </source>
</evidence>
<dbReference type="Proteomes" id="UP001154282">
    <property type="component" value="Unassembled WGS sequence"/>
</dbReference>
<accession>A0AAV0JKY3</accession>
<sequence length="281" mass="31121">SKVTRAVDVNVKYKDPKVPVEDRITDLGRMTLEEKIGQMSQIEVPVVTAEIMEKYYIGILLLSRRLVTGCAKHYIGDGSTVKDINENNAIIHMKDLMAILMPSYDLAIQKATNGLQGFVIRIDKITNPHCANYTYSVQAFISAGPDMRLTRRWIQAHNLRSNEKANPEFLKANKDADFAIAVVGKRPYAETKGDNLNLTISHPSQDIITKQCASGINCIVILISGQHLVLGPFLPVMDALAIAFLPGSEGQGVADVLFGDYGFTGKLARTWFKRVDQLLMN</sequence>
<comment type="catalytic activity">
    <reaction evidence="1">
        <text>Hydrolysis of terminal, non-reducing beta-D-glucosyl residues with release of beta-D-glucose.</text>
        <dbReference type="EC" id="3.2.1.21"/>
    </reaction>
</comment>
<comment type="caution">
    <text evidence="8">The sequence shown here is derived from an EMBL/GenBank/DDBJ whole genome shotgun (WGS) entry which is preliminary data.</text>
</comment>
<dbReference type="Gene3D" id="3.20.20.300">
    <property type="entry name" value="Glycoside hydrolase, family 3, N-terminal domain"/>
    <property type="match status" value="1"/>
</dbReference>
<dbReference type="InterPro" id="IPR036962">
    <property type="entry name" value="Glyco_hydro_3_N_sf"/>
</dbReference>
<evidence type="ECO:0000256" key="1">
    <source>
        <dbReference type="ARBA" id="ARBA00000448"/>
    </source>
</evidence>
<dbReference type="GO" id="GO:0009251">
    <property type="term" value="P:glucan catabolic process"/>
    <property type="evidence" value="ECO:0007669"/>
    <property type="project" value="TreeGrafter"/>
</dbReference>
<keyword evidence="5" id="KW-0378">Hydrolase</keyword>
<organism evidence="8 9">
    <name type="scientific">Linum tenue</name>
    <dbReference type="NCBI Taxonomy" id="586396"/>
    <lineage>
        <taxon>Eukaryota</taxon>
        <taxon>Viridiplantae</taxon>
        <taxon>Streptophyta</taxon>
        <taxon>Embryophyta</taxon>
        <taxon>Tracheophyta</taxon>
        <taxon>Spermatophyta</taxon>
        <taxon>Magnoliopsida</taxon>
        <taxon>eudicotyledons</taxon>
        <taxon>Gunneridae</taxon>
        <taxon>Pentapetalae</taxon>
        <taxon>rosids</taxon>
        <taxon>fabids</taxon>
        <taxon>Malpighiales</taxon>
        <taxon>Linaceae</taxon>
        <taxon>Linum</taxon>
    </lineage>
</organism>
<reference evidence="8" key="1">
    <citation type="submission" date="2022-08" db="EMBL/GenBank/DDBJ databases">
        <authorList>
            <person name="Gutierrez-Valencia J."/>
        </authorList>
    </citation>
    <scope>NUCLEOTIDE SEQUENCE</scope>
</reference>
<dbReference type="EC" id="3.2.1.21" evidence="3"/>
<keyword evidence="9" id="KW-1185">Reference proteome</keyword>
<dbReference type="EMBL" id="CAMGYJ010000005">
    <property type="protein sequence ID" value="CAI0410556.1"/>
    <property type="molecule type" value="Genomic_DNA"/>
</dbReference>
<feature type="domain" description="Glycoside hydrolase family 3 C-terminal" evidence="7">
    <location>
        <begin position="114"/>
        <end position="278"/>
    </location>
</feature>
<dbReference type="InterPro" id="IPR051915">
    <property type="entry name" value="Cellulose_Degrad_GH3"/>
</dbReference>
<dbReference type="InterPro" id="IPR036881">
    <property type="entry name" value="Glyco_hydro_3_C_sf"/>
</dbReference>
<evidence type="ECO:0000256" key="6">
    <source>
        <dbReference type="ARBA" id="ARBA00023295"/>
    </source>
</evidence>
<evidence type="ECO:0000256" key="2">
    <source>
        <dbReference type="ARBA" id="ARBA00005336"/>
    </source>
</evidence>
<dbReference type="PANTHER" id="PTHR30620:SF16">
    <property type="entry name" value="LYSOSOMAL BETA GLUCOSIDASE"/>
    <property type="match status" value="1"/>
</dbReference>
<dbReference type="AlphaFoldDB" id="A0AAV0JKY3"/>